<dbReference type="SMART" id="SM00823">
    <property type="entry name" value="PKS_PP"/>
    <property type="match status" value="1"/>
</dbReference>
<dbReference type="InterPro" id="IPR042099">
    <property type="entry name" value="ANL_N_sf"/>
</dbReference>
<sequence>MSRSDGERLSEAQLGIWLGHQRAHDGTVLHAAECVVFEGLLDVAAFARALDATLVEATALQVAFEEARGEPRRVRREYDGVRLERTSLNGEAELLRHAQREVRRPLDLQRGALSRHQLLTLGPGRYAWLHVAHHIALDGYGFHLVAARVAEHYASLQRDDRLATRGALTAFEPVLDEDDAYQRSPQREADRAFWRDELGARRGLSFGAPAMPGHGLRTWHRWDGERAQRVRDAASRVGVSWMEALLAVIAAHVGERASTRSFLLGLPVMLRLGTRALRTPCMAMNLAALPIDLDAASSIGALARTIRAALARQKRHQRYRYEALRVDRAALGGRLFGPVVNVMPFALPARFGDCSARVLRVSAGPVEELAYTIAPCDEGLELTLDGHAERFDERELTAMARTLERDLDAWLDAPDRPLRPRSTATTRPHVAPTWPLDALGEHARTTPDATALVEGERSWTYAELDRGARRCAEWLRAAGCEPGSLVAIELPRSAIGIVVILGTLCAGAGYVALDPAQPSARRARVIHAAKPRFVVTPDALPHDALEAWTAPGSTTPPSARDDASIAYVVFTSGSTGEPKGVAISTGALAWFVGAASSRYGVCARDRVLQFAPWTFDASVEEIFVTLASGAALVLRDDAAIESPEAFFAACARGGITVLDLPTAFWHELALAVARRALTLPSCVRLVIIGGEAASPERARQWREGAREARLVNTYGPSEATVVATCAALDDTTRDEAPIGTPLPGIDVAIVDEHGAVVTAPGAVGELWLLGPTLATGYLGRDDLTRERFVTLPGCGRAYRTGDLATWRDDGQLAHRGRVDDELKISGHRICPAEVEAALCRHPQVRAAVVWGDAAKRLLAKVEADAIDTTALRRFVREQLPAPMVPSVLEVVARLPRTTHGKIDRVAVRSAPCDDAPEHDPDVSALEARVIEAWRAVLGVTRVELDDDFFALGGHSLHVIQLANRLSGAGAEIRVAEIFRRPTPRAQAALLASAAGAPPHETIFEPGSVSLPPSWAPAPATLGRGRVLLTGATGFVGVHLLASWLERSDDTIVCTVRASDDATARARLFTRAEELGIELGPAAHRIEVIALDLTARDLEIAPCATVFHCAAQVSLARDYDSLAAVNVVATRELLGLALRWGAQLHYVSSIATVPRSEPEERLHPAHAGLVDGYQRSKWQGEALCAEAGNRGLRVAVHRLGRVAGPRRRPSVNRGDLVWRIGRAATRVAAWPDLPVEEPWIPADDAASSMVRLALADAATTPASAYHLVHTGSVALDRVREALTCIGYPLARVSVSDWMTRVRARGDDEDRSTLAFFELRAIDAHTAASATPEYPCARVLARLPDLDTRAVDSALLIGYCRHAQAIGVLPRTPDSDSVRSGDEG</sequence>
<keyword evidence="8" id="KW-1185">Reference proteome</keyword>
<dbReference type="InterPro" id="IPR020845">
    <property type="entry name" value="AMP-binding_CS"/>
</dbReference>
<dbReference type="PROSITE" id="PS00455">
    <property type="entry name" value="AMP_BINDING"/>
    <property type="match status" value="1"/>
</dbReference>
<evidence type="ECO:0000313" key="8">
    <source>
        <dbReference type="Proteomes" id="UP000034883"/>
    </source>
</evidence>
<feature type="region of interest" description="Disordered" evidence="5">
    <location>
        <begin position="414"/>
        <end position="433"/>
    </location>
</feature>
<dbReference type="InterPro" id="IPR023213">
    <property type="entry name" value="CAT-like_dom_sf"/>
</dbReference>
<dbReference type="Gene3D" id="3.30.559.30">
    <property type="entry name" value="Nonribosomal peptide synthetase, condensation domain"/>
    <property type="match status" value="1"/>
</dbReference>
<dbReference type="KEGG" id="samy:DB32_005876"/>
<accession>A0A0F6W6T2</accession>
<dbReference type="Gene3D" id="3.30.300.30">
    <property type="match status" value="1"/>
</dbReference>
<dbReference type="GO" id="GO:0009366">
    <property type="term" value="C:enterobactin synthetase complex"/>
    <property type="evidence" value="ECO:0007669"/>
    <property type="project" value="TreeGrafter"/>
</dbReference>
<dbReference type="PROSITE" id="PS00012">
    <property type="entry name" value="PHOSPHOPANTETHEINE"/>
    <property type="match status" value="1"/>
</dbReference>
<dbReference type="InterPro" id="IPR020806">
    <property type="entry name" value="PKS_PP-bd"/>
</dbReference>
<dbReference type="SUPFAM" id="SSF56801">
    <property type="entry name" value="Acetyl-CoA synthetase-like"/>
    <property type="match status" value="1"/>
</dbReference>
<dbReference type="GO" id="GO:0009239">
    <property type="term" value="P:enterobactin biosynthetic process"/>
    <property type="evidence" value="ECO:0007669"/>
    <property type="project" value="TreeGrafter"/>
</dbReference>
<evidence type="ECO:0000256" key="5">
    <source>
        <dbReference type="SAM" id="MobiDB-lite"/>
    </source>
</evidence>
<dbReference type="Gene3D" id="3.40.50.720">
    <property type="entry name" value="NAD(P)-binding Rossmann-like Domain"/>
    <property type="match status" value="1"/>
</dbReference>
<evidence type="ECO:0000256" key="3">
    <source>
        <dbReference type="ARBA" id="ARBA00022553"/>
    </source>
</evidence>
<keyword evidence="4" id="KW-0436">Ligase</keyword>
<dbReference type="SUPFAM" id="SSF47336">
    <property type="entry name" value="ACP-like"/>
    <property type="match status" value="1"/>
</dbReference>
<dbReference type="GO" id="GO:0043041">
    <property type="term" value="P:amino acid activation for nonribosomal peptide biosynthetic process"/>
    <property type="evidence" value="ECO:0007669"/>
    <property type="project" value="TreeGrafter"/>
</dbReference>
<dbReference type="InterPro" id="IPR006162">
    <property type="entry name" value="Ppantetheine_attach_site"/>
</dbReference>
<dbReference type="PANTHER" id="PTHR45527">
    <property type="entry name" value="NONRIBOSOMAL PEPTIDE SYNTHETASE"/>
    <property type="match status" value="1"/>
</dbReference>
<dbReference type="OrthoDB" id="9757540at2"/>
<evidence type="ECO:0000256" key="1">
    <source>
        <dbReference type="ARBA" id="ARBA00001957"/>
    </source>
</evidence>
<dbReference type="NCBIfam" id="TIGR01733">
    <property type="entry name" value="AA-adenyl-dom"/>
    <property type="match status" value="1"/>
</dbReference>
<dbReference type="InterPro" id="IPR009081">
    <property type="entry name" value="PP-bd_ACP"/>
</dbReference>
<dbReference type="GO" id="GO:0005829">
    <property type="term" value="C:cytosol"/>
    <property type="evidence" value="ECO:0007669"/>
    <property type="project" value="TreeGrafter"/>
</dbReference>
<dbReference type="InterPro" id="IPR036736">
    <property type="entry name" value="ACP-like_sf"/>
</dbReference>
<dbReference type="CDD" id="cd05930">
    <property type="entry name" value="A_NRPS"/>
    <property type="match status" value="1"/>
</dbReference>
<organism evidence="7 8">
    <name type="scientific">Sandaracinus amylolyticus</name>
    <dbReference type="NCBI Taxonomy" id="927083"/>
    <lineage>
        <taxon>Bacteria</taxon>
        <taxon>Pseudomonadati</taxon>
        <taxon>Myxococcota</taxon>
        <taxon>Polyangia</taxon>
        <taxon>Polyangiales</taxon>
        <taxon>Sandaracinaceae</taxon>
        <taxon>Sandaracinus</taxon>
    </lineage>
</organism>
<dbReference type="SUPFAM" id="SSF52777">
    <property type="entry name" value="CoA-dependent acyltransferases"/>
    <property type="match status" value="2"/>
</dbReference>
<dbReference type="Gene3D" id="1.10.1200.10">
    <property type="entry name" value="ACP-like"/>
    <property type="match status" value="1"/>
</dbReference>
<gene>
    <name evidence="7" type="ORF">DB32_005876</name>
</gene>
<dbReference type="Pfam" id="PF13193">
    <property type="entry name" value="AMP-binding_C"/>
    <property type="match status" value="1"/>
</dbReference>
<dbReference type="InterPro" id="IPR045851">
    <property type="entry name" value="AMP-bd_C_sf"/>
</dbReference>
<dbReference type="Pfam" id="PF07993">
    <property type="entry name" value="NAD_binding_4"/>
    <property type="match status" value="1"/>
</dbReference>
<dbReference type="Gene3D" id="3.40.50.12780">
    <property type="entry name" value="N-terminal domain of ligase-like"/>
    <property type="match status" value="1"/>
</dbReference>
<dbReference type="InterPro" id="IPR000873">
    <property type="entry name" value="AMP-dep_synth/lig_dom"/>
</dbReference>
<dbReference type="Pfam" id="PF00501">
    <property type="entry name" value="AMP-binding"/>
    <property type="match status" value="1"/>
</dbReference>
<dbReference type="InterPro" id="IPR001242">
    <property type="entry name" value="Condensation_dom"/>
</dbReference>
<evidence type="ECO:0000313" key="7">
    <source>
        <dbReference type="EMBL" id="AKF08727.1"/>
    </source>
</evidence>
<dbReference type="STRING" id="927083.DB32_005876"/>
<protein>
    <submittedName>
        <fullName evidence="7">Siderophore biosynthesis non-ribosomal peptide synthetase module</fullName>
    </submittedName>
</protein>
<dbReference type="InterPro" id="IPR036291">
    <property type="entry name" value="NAD(P)-bd_dom_sf"/>
</dbReference>
<name>A0A0F6W6T2_9BACT</name>
<feature type="domain" description="Carrier" evidence="6">
    <location>
        <begin position="920"/>
        <end position="994"/>
    </location>
</feature>
<keyword evidence="2" id="KW-0596">Phosphopantetheine</keyword>
<proteinExistence type="predicted"/>
<dbReference type="GO" id="GO:0047527">
    <property type="term" value="F:2,3-dihydroxybenzoate-serine ligase activity"/>
    <property type="evidence" value="ECO:0007669"/>
    <property type="project" value="TreeGrafter"/>
</dbReference>
<dbReference type="Gene3D" id="3.30.559.10">
    <property type="entry name" value="Chloramphenicol acetyltransferase-like domain"/>
    <property type="match status" value="1"/>
</dbReference>
<dbReference type="EMBL" id="CP011125">
    <property type="protein sequence ID" value="AKF08727.1"/>
    <property type="molecule type" value="Genomic_DNA"/>
</dbReference>
<evidence type="ECO:0000259" key="6">
    <source>
        <dbReference type="PROSITE" id="PS50075"/>
    </source>
</evidence>
<dbReference type="SUPFAM" id="SSF51735">
    <property type="entry name" value="NAD(P)-binding Rossmann-fold domains"/>
    <property type="match status" value="1"/>
</dbReference>
<dbReference type="PROSITE" id="PS50075">
    <property type="entry name" value="CARRIER"/>
    <property type="match status" value="1"/>
</dbReference>
<dbReference type="GO" id="GO:0031177">
    <property type="term" value="F:phosphopantetheine binding"/>
    <property type="evidence" value="ECO:0007669"/>
    <property type="project" value="InterPro"/>
</dbReference>
<dbReference type="InterPro" id="IPR010071">
    <property type="entry name" value="AA_adenyl_dom"/>
</dbReference>
<dbReference type="Proteomes" id="UP000034883">
    <property type="component" value="Chromosome"/>
</dbReference>
<dbReference type="RefSeq" id="WP_075097658.1">
    <property type="nucleotide sequence ID" value="NZ_CP011125.1"/>
</dbReference>
<dbReference type="InterPro" id="IPR025110">
    <property type="entry name" value="AMP-bd_C"/>
</dbReference>
<dbReference type="Pfam" id="PF00550">
    <property type="entry name" value="PP-binding"/>
    <property type="match status" value="1"/>
</dbReference>
<keyword evidence="3" id="KW-0597">Phosphoprotein</keyword>
<dbReference type="InterPro" id="IPR013120">
    <property type="entry name" value="FAR_NAD-bd"/>
</dbReference>
<reference evidence="7 8" key="1">
    <citation type="submission" date="2015-03" db="EMBL/GenBank/DDBJ databases">
        <title>Genome assembly of Sandaracinus amylolyticus DSM 53668.</title>
        <authorList>
            <person name="Sharma G."/>
            <person name="Subramanian S."/>
        </authorList>
    </citation>
    <scope>NUCLEOTIDE SEQUENCE [LARGE SCALE GENOMIC DNA]</scope>
    <source>
        <strain evidence="7 8">DSM 53668</strain>
    </source>
</reference>
<dbReference type="PANTHER" id="PTHR45527:SF1">
    <property type="entry name" value="FATTY ACID SYNTHASE"/>
    <property type="match status" value="1"/>
</dbReference>
<comment type="cofactor">
    <cofactor evidence="1">
        <name>pantetheine 4'-phosphate</name>
        <dbReference type="ChEBI" id="CHEBI:47942"/>
    </cofactor>
</comment>
<evidence type="ECO:0000256" key="4">
    <source>
        <dbReference type="ARBA" id="ARBA00022598"/>
    </source>
</evidence>
<dbReference type="Pfam" id="PF00668">
    <property type="entry name" value="Condensation"/>
    <property type="match status" value="1"/>
</dbReference>
<evidence type="ECO:0000256" key="2">
    <source>
        <dbReference type="ARBA" id="ARBA00022450"/>
    </source>
</evidence>